<proteinExistence type="predicted"/>
<sequence length="271" mass="32677">MSFIGLIVRCKDEPYVFEFVHYYIKQGIDNIYIIDDNSNKEIYKDVINNKKVNILFSNISEDPHKSGRVNKLYKYIKNDYKWIIYIDMDEYIITKKNSNNTIKEELETTFNDCMCIKIPWVMMSCNSIKKSPESLLKTNIYRWNHDNKHINTICNDPKFRCRYNEIECKCIFKPEFFDDIFDHLPINPNCNNIKIVESVKNTTSNYTPFYENLREKDIKEGYLLCYHYRIVSIENCLNKIQNNIWYKKYKLTDLLSNDYPEIIDETFKLLH</sequence>
<reference evidence="1" key="1">
    <citation type="journal article" date="2020" name="Nature">
        <title>Giant virus diversity and host interactions through global metagenomics.</title>
        <authorList>
            <person name="Schulz F."/>
            <person name="Roux S."/>
            <person name="Paez-Espino D."/>
            <person name="Jungbluth S."/>
            <person name="Walsh D.A."/>
            <person name="Denef V.J."/>
            <person name="McMahon K.D."/>
            <person name="Konstantinidis K.T."/>
            <person name="Eloe-Fadrosh E.A."/>
            <person name="Kyrpides N.C."/>
            <person name="Woyke T."/>
        </authorList>
    </citation>
    <scope>NUCLEOTIDE SEQUENCE</scope>
    <source>
        <strain evidence="1">GVMAG-M-3300009161-30</strain>
    </source>
</reference>
<evidence type="ECO:0000313" key="1">
    <source>
        <dbReference type="EMBL" id="QHT32817.1"/>
    </source>
</evidence>
<dbReference type="AlphaFoldDB" id="A0A6C0EUR6"/>
<name>A0A6C0EUR6_9ZZZZ</name>
<dbReference type="Pfam" id="PF13704">
    <property type="entry name" value="Glyco_tranf_2_4"/>
    <property type="match status" value="1"/>
</dbReference>
<organism evidence="1">
    <name type="scientific">viral metagenome</name>
    <dbReference type="NCBI Taxonomy" id="1070528"/>
    <lineage>
        <taxon>unclassified sequences</taxon>
        <taxon>metagenomes</taxon>
        <taxon>organismal metagenomes</taxon>
    </lineage>
</organism>
<dbReference type="EMBL" id="MN738949">
    <property type="protein sequence ID" value="QHT32817.1"/>
    <property type="molecule type" value="Genomic_DNA"/>
</dbReference>
<evidence type="ECO:0008006" key="2">
    <source>
        <dbReference type="Google" id="ProtNLM"/>
    </source>
</evidence>
<protein>
    <recommendedName>
        <fullName evidence="2">Glycosyltransferase 2-like domain-containing protein</fullName>
    </recommendedName>
</protein>
<accession>A0A6C0EUR6</accession>